<organism evidence="1">
    <name type="scientific">marine sediment metagenome</name>
    <dbReference type="NCBI Taxonomy" id="412755"/>
    <lineage>
        <taxon>unclassified sequences</taxon>
        <taxon>metagenomes</taxon>
        <taxon>ecological metagenomes</taxon>
    </lineage>
</organism>
<name>X0V190_9ZZZZ</name>
<sequence>MANIMNNDLEELDKLAEHIQRQVIITYGRQYTHALIMDMLLATSADTEKAISSACLILEDPRAASVSLFVQVLDEAIELQKRHNEKNT</sequence>
<comment type="caution">
    <text evidence="1">The sequence shown here is derived from an EMBL/GenBank/DDBJ whole genome shotgun (WGS) entry which is preliminary data.</text>
</comment>
<accession>X0V190</accession>
<reference evidence="1" key="1">
    <citation type="journal article" date="2014" name="Front. Microbiol.">
        <title>High frequency of phylogenetically diverse reductive dehalogenase-homologous genes in deep subseafloor sedimentary metagenomes.</title>
        <authorList>
            <person name="Kawai M."/>
            <person name="Futagami T."/>
            <person name="Toyoda A."/>
            <person name="Takaki Y."/>
            <person name="Nishi S."/>
            <person name="Hori S."/>
            <person name="Arai W."/>
            <person name="Tsubouchi T."/>
            <person name="Morono Y."/>
            <person name="Uchiyama I."/>
            <person name="Ito T."/>
            <person name="Fujiyama A."/>
            <person name="Inagaki F."/>
            <person name="Takami H."/>
        </authorList>
    </citation>
    <scope>NUCLEOTIDE SEQUENCE</scope>
    <source>
        <strain evidence="1">Expedition CK06-06</strain>
    </source>
</reference>
<protein>
    <submittedName>
        <fullName evidence="1">Uncharacterized protein</fullName>
    </submittedName>
</protein>
<dbReference type="EMBL" id="BARS01022165">
    <property type="protein sequence ID" value="GAG11850.1"/>
    <property type="molecule type" value="Genomic_DNA"/>
</dbReference>
<dbReference type="AlphaFoldDB" id="X0V190"/>
<gene>
    <name evidence="1" type="ORF">S01H1_35463</name>
</gene>
<proteinExistence type="predicted"/>
<evidence type="ECO:0000313" key="1">
    <source>
        <dbReference type="EMBL" id="GAG11850.1"/>
    </source>
</evidence>